<proteinExistence type="inferred from homology"/>
<evidence type="ECO:0000256" key="5">
    <source>
        <dbReference type="ARBA" id="ARBA00038306"/>
    </source>
</evidence>
<dbReference type="RefSeq" id="WP_181060484.1">
    <property type="nucleotide sequence ID" value="NZ_JACDTY010000014.1"/>
</dbReference>
<keyword evidence="9" id="KW-1185">Reference proteome</keyword>
<dbReference type="PANTHER" id="PTHR34001">
    <property type="entry name" value="BLL7405 PROTEIN"/>
    <property type="match status" value="1"/>
</dbReference>
<evidence type="ECO:0000313" key="9">
    <source>
        <dbReference type="Proteomes" id="UP000558284"/>
    </source>
</evidence>
<dbReference type="InterPro" id="IPR027385">
    <property type="entry name" value="Beta-barrel_OMP"/>
</dbReference>
<keyword evidence="2 6" id="KW-0732">Signal</keyword>
<dbReference type="Gene3D" id="2.40.160.20">
    <property type="match status" value="1"/>
</dbReference>
<comment type="subcellular location">
    <subcellularLocation>
        <location evidence="1">Cell outer membrane</location>
    </subcellularLocation>
</comment>
<dbReference type="EMBL" id="JACDTY010000014">
    <property type="protein sequence ID" value="MBA1143475.1"/>
    <property type="molecule type" value="Genomic_DNA"/>
</dbReference>
<comment type="similarity">
    <text evidence="5">Belongs to the Omp25/RopB family.</text>
</comment>
<dbReference type="AlphaFoldDB" id="A0A838BAJ1"/>
<evidence type="ECO:0000256" key="2">
    <source>
        <dbReference type="ARBA" id="ARBA00022729"/>
    </source>
</evidence>
<dbReference type="PANTHER" id="PTHR34001:SF3">
    <property type="entry name" value="BLL7405 PROTEIN"/>
    <property type="match status" value="1"/>
</dbReference>
<dbReference type="InterPro" id="IPR051692">
    <property type="entry name" value="OMP-like"/>
</dbReference>
<comment type="caution">
    <text evidence="8">The sequence shown here is derived from an EMBL/GenBank/DDBJ whole genome shotgun (WGS) entry which is preliminary data.</text>
</comment>
<name>A0A838BAJ1_9HYPH</name>
<evidence type="ECO:0000313" key="8">
    <source>
        <dbReference type="EMBL" id="MBA1143475.1"/>
    </source>
</evidence>
<reference evidence="8 9" key="1">
    <citation type="submission" date="2020-07" db="EMBL/GenBank/DDBJ databases">
        <title>Definition of the novel symbiovar canariense within Mesorhizobium novociceri, a new species of genus Mesorhizobium nodulating Cicer canariense in the Caldera de Taburiente National Park (La Palma, Canary Islands).</title>
        <authorList>
            <person name="Leon-Barrios M."/>
            <person name="Perez-Yepez J."/>
            <person name="Flores-Felix J.D."/>
            <person name="Ramirez-Baena M.H."/>
            <person name="Pulido-Suarez L."/>
            <person name="Igual J.M."/>
            <person name="Velazquez E."/>
            <person name="Peix A."/>
        </authorList>
    </citation>
    <scope>NUCLEOTIDE SEQUENCE [LARGE SCALE GENOMIC DNA]</scope>
    <source>
        <strain evidence="8 9">CCANP35</strain>
    </source>
</reference>
<dbReference type="SUPFAM" id="SSF56925">
    <property type="entry name" value="OMPA-like"/>
    <property type="match status" value="1"/>
</dbReference>
<keyword evidence="4" id="KW-0998">Cell outer membrane</keyword>
<gene>
    <name evidence="8" type="ORF">H0241_24950</name>
</gene>
<evidence type="ECO:0000256" key="6">
    <source>
        <dbReference type="SAM" id="SignalP"/>
    </source>
</evidence>
<evidence type="ECO:0000256" key="4">
    <source>
        <dbReference type="ARBA" id="ARBA00023237"/>
    </source>
</evidence>
<organism evidence="8 9">
    <name type="scientific">Mesorhizobium neociceri</name>
    <dbReference type="NCBI Taxonomy" id="1307853"/>
    <lineage>
        <taxon>Bacteria</taxon>
        <taxon>Pseudomonadati</taxon>
        <taxon>Pseudomonadota</taxon>
        <taxon>Alphaproteobacteria</taxon>
        <taxon>Hyphomicrobiales</taxon>
        <taxon>Phyllobacteriaceae</taxon>
        <taxon>Mesorhizobium</taxon>
    </lineage>
</organism>
<feature type="signal peptide" evidence="6">
    <location>
        <begin position="1"/>
        <end position="20"/>
    </location>
</feature>
<feature type="chain" id="PRO_5032460095" evidence="6">
    <location>
        <begin position="21"/>
        <end position="211"/>
    </location>
</feature>
<dbReference type="Pfam" id="PF13505">
    <property type="entry name" value="OMP_b-brl"/>
    <property type="match status" value="1"/>
</dbReference>
<feature type="domain" description="Outer membrane protein beta-barrel" evidence="7">
    <location>
        <begin position="9"/>
        <end position="211"/>
    </location>
</feature>
<evidence type="ECO:0000256" key="3">
    <source>
        <dbReference type="ARBA" id="ARBA00023136"/>
    </source>
</evidence>
<evidence type="ECO:0000259" key="7">
    <source>
        <dbReference type="Pfam" id="PF13505"/>
    </source>
</evidence>
<dbReference type="Proteomes" id="UP000558284">
    <property type="component" value="Unassembled WGS sequence"/>
</dbReference>
<dbReference type="InterPro" id="IPR011250">
    <property type="entry name" value="OMP/PagP_B-barrel"/>
</dbReference>
<keyword evidence="3" id="KW-0472">Membrane</keyword>
<dbReference type="GO" id="GO:0009279">
    <property type="term" value="C:cell outer membrane"/>
    <property type="evidence" value="ECO:0007669"/>
    <property type="project" value="UniProtKB-SubCell"/>
</dbReference>
<protein>
    <submittedName>
        <fullName evidence="8">Porin family protein</fullName>
    </submittedName>
</protein>
<sequence>MFKIFYASVALVAIVAPAKAQDGNWTGYYAGAEIGAGFSHPGFSGGGVVSGSDFNDTAFVGGVFVGHDWQSGQFVYGGVASFDFLGFHEKTGEDPIFGGKTNSYSYDLDWVASARARAGFLASDQLLLYGTAGVAVTRVKTSFDFFLGGADSSNKTRVGGAFGAGFEYAFAPKWSFKTEYIEYLFDKVEVANSVDFKPRLGTLNLGISYRF</sequence>
<accession>A0A838BAJ1</accession>
<evidence type="ECO:0000256" key="1">
    <source>
        <dbReference type="ARBA" id="ARBA00004442"/>
    </source>
</evidence>